<evidence type="ECO:0000256" key="1">
    <source>
        <dbReference type="ARBA" id="ARBA00022729"/>
    </source>
</evidence>
<dbReference type="InterPro" id="IPR015943">
    <property type="entry name" value="WD40/YVTN_repeat-like_dom_sf"/>
</dbReference>
<feature type="chain" id="PRO_5041462813" description="YNCE-like beta-propeller domain-containing protein" evidence="2">
    <location>
        <begin position="32"/>
        <end position="342"/>
    </location>
</feature>
<dbReference type="InterPro" id="IPR051200">
    <property type="entry name" value="Host-pathogen_enzymatic-act"/>
</dbReference>
<evidence type="ECO:0000313" key="5">
    <source>
        <dbReference type="Proteomes" id="UP001161325"/>
    </source>
</evidence>
<dbReference type="PANTHER" id="PTHR47197">
    <property type="entry name" value="PROTEIN NIRF"/>
    <property type="match status" value="1"/>
</dbReference>
<keyword evidence="5" id="KW-1185">Reference proteome</keyword>
<gene>
    <name evidence="4" type="ORF">rosag_03140</name>
</gene>
<keyword evidence="1 2" id="KW-0732">Signal</keyword>
<dbReference type="Pfam" id="PF21783">
    <property type="entry name" value="YNCE"/>
    <property type="match status" value="1"/>
</dbReference>
<name>A0AA37V581_9BACT</name>
<evidence type="ECO:0000259" key="3">
    <source>
        <dbReference type="Pfam" id="PF21783"/>
    </source>
</evidence>
<dbReference type="Gene3D" id="2.130.10.10">
    <property type="entry name" value="YVTN repeat-like/Quinoprotein amine dehydrogenase"/>
    <property type="match status" value="2"/>
</dbReference>
<dbReference type="InterPro" id="IPR011048">
    <property type="entry name" value="Haem_d1_sf"/>
</dbReference>
<dbReference type="Proteomes" id="UP001161325">
    <property type="component" value="Unassembled WGS sequence"/>
</dbReference>
<dbReference type="AlphaFoldDB" id="A0AA37V581"/>
<proteinExistence type="predicted"/>
<dbReference type="EMBL" id="BRXS01000001">
    <property type="protein sequence ID" value="GLC23801.1"/>
    <property type="molecule type" value="Genomic_DNA"/>
</dbReference>
<comment type="caution">
    <text evidence="4">The sequence shown here is derived from an EMBL/GenBank/DDBJ whole genome shotgun (WGS) entry which is preliminary data.</text>
</comment>
<feature type="domain" description="YNCE-like beta-propeller" evidence="3">
    <location>
        <begin position="130"/>
        <end position="236"/>
    </location>
</feature>
<evidence type="ECO:0000313" key="4">
    <source>
        <dbReference type="EMBL" id="GLC23801.1"/>
    </source>
</evidence>
<sequence>MRSVPPARAVSRALLPSFALALSAALLPVRAQVPGVAGTLVVTNKRPSTLTILDVASGRTLATLPTGTGPHEVALSRDGRTAVVTDYGGRPAGTTLTVIDVPAARVARTIPLGEYRAPHGLAFLPGDSLVAVTSEATGNVVVVHVGEGVVRRAVPTQAPGSHMVAVAADGATAFTGNMGSHSVSRLDLRAGTFVRSWPVPNVPEAIGVTPDGREVWVGSNALHRVSVLDVASGTLTTAADSVDWPYRVLFTPDARTVLVPDMNGDVVRVIDRASRRELGRVAVPGGGPQGITLTPDGRHAFLSLSKQGRIAVLDVAGRRIVGYLSAGETPDGVAFTRTVHAR</sequence>
<accession>A0AA37V581</accession>
<protein>
    <recommendedName>
        <fullName evidence="3">YNCE-like beta-propeller domain-containing protein</fullName>
    </recommendedName>
</protein>
<feature type="signal peptide" evidence="2">
    <location>
        <begin position="1"/>
        <end position="31"/>
    </location>
</feature>
<dbReference type="RefSeq" id="WP_284348245.1">
    <property type="nucleotide sequence ID" value="NZ_BRXS01000001.1"/>
</dbReference>
<dbReference type="PANTHER" id="PTHR47197:SF3">
    <property type="entry name" value="DIHYDRO-HEME D1 DEHYDROGENASE"/>
    <property type="match status" value="1"/>
</dbReference>
<evidence type="ECO:0000256" key="2">
    <source>
        <dbReference type="SAM" id="SignalP"/>
    </source>
</evidence>
<dbReference type="InterPro" id="IPR048433">
    <property type="entry name" value="YNCE-like_beta-prop"/>
</dbReference>
<reference evidence="4" key="1">
    <citation type="submission" date="2022-08" db="EMBL/GenBank/DDBJ databases">
        <title>Draft genome sequencing of Roseisolibacter agri AW1220.</title>
        <authorList>
            <person name="Tobiishi Y."/>
            <person name="Tonouchi A."/>
        </authorList>
    </citation>
    <scope>NUCLEOTIDE SEQUENCE</scope>
    <source>
        <strain evidence="4">AW1220</strain>
    </source>
</reference>
<dbReference type="SUPFAM" id="SSF51004">
    <property type="entry name" value="C-terminal (heme d1) domain of cytochrome cd1-nitrite reductase"/>
    <property type="match status" value="1"/>
</dbReference>
<organism evidence="4 5">
    <name type="scientific">Roseisolibacter agri</name>
    <dbReference type="NCBI Taxonomy" id="2014610"/>
    <lineage>
        <taxon>Bacteria</taxon>
        <taxon>Pseudomonadati</taxon>
        <taxon>Gemmatimonadota</taxon>
        <taxon>Gemmatimonadia</taxon>
        <taxon>Gemmatimonadales</taxon>
        <taxon>Gemmatimonadaceae</taxon>
        <taxon>Roseisolibacter</taxon>
    </lineage>
</organism>